<reference evidence="8 9" key="1">
    <citation type="submission" date="2020-02" db="EMBL/GenBank/DDBJ databases">
        <title>Pseudoroseicyclus tamarix, sp. nov., isolated from offshore sediment of a Tamarix chinensis forest.</title>
        <authorList>
            <person name="Gai Y."/>
        </authorList>
    </citation>
    <scope>NUCLEOTIDE SEQUENCE [LARGE SCALE GENOMIC DNA]</scope>
    <source>
        <strain evidence="8 9">CLL3-39</strain>
    </source>
</reference>
<dbReference type="GO" id="GO:0008289">
    <property type="term" value="F:lipid binding"/>
    <property type="evidence" value="ECO:0007669"/>
    <property type="project" value="UniProtKB-KW"/>
</dbReference>
<keyword evidence="9" id="KW-1185">Reference proteome</keyword>
<dbReference type="PANTHER" id="PTHR21427">
    <property type="entry name" value="UBIQUINONE BIOSYNTHESIS PROTEIN COQ9, MITOCHONDRIAL"/>
    <property type="match status" value="1"/>
</dbReference>
<evidence type="ECO:0000256" key="1">
    <source>
        <dbReference type="ARBA" id="ARBA00004749"/>
    </source>
</evidence>
<gene>
    <name evidence="8" type="ORF">GZA08_15295</name>
</gene>
<protein>
    <submittedName>
        <fullName evidence="8">COQ9 family protein</fullName>
    </submittedName>
</protein>
<evidence type="ECO:0000313" key="9">
    <source>
        <dbReference type="Proteomes" id="UP000474757"/>
    </source>
</evidence>
<comment type="pathway">
    <text evidence="1">Cofactor biosynthesis; ubiquinone biosynthesis.</text>
</comment>
<feature type="domain" description="COQ9 C-terminal" evidence="7">
    <location>
        <begin position="109"/>
        <end position="179"/>
    </location>
</feature>
<evidence type="ECO:0000256" key="6">
    <source>
        <dbReference type="ARBA" id="ARBA00058104"/>
    </source>
</evidence>
<evidence type="ECO:0000259" key="7">
    <source>
        <dbReference type="Pfam" id="PF08511"/>
    </source>
</evidence>
<accession>A0A6B2JWQ4</accession>
<keyword evidence="5" id="KW-0446">Lipid-binding</keyword>
<evidence type="ECO:0000256" key="3">
    <source>
        <dbReference type="ARBA" id="ARBA00022688"/>
    </source>
</evidence>
<dbReference type="RefSeq" id="WP_163895165.1">
    <property type="nucleotide sequence ID" value="NZ_JAAFYS010000003.1"/>
</dbReference>
<name>A0A6B2JWQ4_9RHOB</name>
<dbReference type="AlphaFoldDB" id="A0A6B2JWQ4"/>
<dbReference type="InterPro" id="IPR012762">
    <property type="entry name" value="Ubiq_biosynth_COQ9"/>
</dbReference>
<evidence type="ECO:0000256" key="4">
    <source>
        <dbReference type="ARBA" id="ARBA00022946"/>
    </source>
</evidence>
<dbReference type="Pfam" id="PF08511">
    <property type="entry name" value="COQ9"/>
    <property type="match status" value="1"/>
</dbReference>
<comment type="function">
    <text evidence="6">Membrane-associated protein that warps the membrane surface to access and bind aromatic isoprenes with high specificity, including ubiquinone (CoQ) isoprene intermediates and presents them directly to COQ7, therefore facilitating the COQ7-mediated hydroxylase step. Participates in the biosynthesis of coenzyme Q, also named ubiquinone, an essential lipid-soluble electron transporter for aerobic cellular respiration.</text>
</comment>
<dbReference type="PANTHER" id="PTHR21427:SF19">
    <property type="entry name" value="UBIQUINONE BIOSYNTHESIS PROTEIN COQ9, MITOCHONDRIAL"/>
    <property type="match status" value="1"/>
</dbReference>
<dbReference type="GO" id="GO:0006744">
    <property type="term" value="P:ubiquinone biosynthetic process"/>
    <property type="evidence" value="ECO:0007669"/>
    <property type="project" value="UniProtKB-KW"/>
</dbReference>
<dbReference type="Proteomes" id="UP000474757">
    <property type="component" value="Unassembled WGS sequence"/>
</dbReference>
<evidence type="ECO:0000256" key="2">
    <source>
        <dbReference type="ARBA" id="ARBA00010766"/>
    </source>
</evidence>
<dbReference type="Gene3D" id="1.10.357.10">
    <property type="entry name" value="Tetracycline Repressor, domain 2"/>
    <property type="match status" value="1"/>
</dbReference>
<evidence type="ECO:0000256" key="5">
    <source>
        <dbReference type="ARBA" id="ARBA00023121"/>
    </source>
</evidence>
<proteinExistence type="inferred from homology"/>
<dbReference type="NCBIfam" id="TIGR02396">
    <property type="entry name" value="diverge_rpsU"/>
    <property type="match status" value="1"/>
</dbReference>
<keyword evidence="4" id="KW-0809">Transit peptide</keyword>
<dbReference type="InterPro" id="IPR013718">
    <property type="entry name" value="COQ9_C"/>
</dbReference>
<evidence type="ECO:0000313" key="8">
    <source>
        <dbReference type="EMBL" id="NDV02335.1"/>
    </source>
</evidence>
<dbReference type="EMBL" id="JAAGAB010000003">
    <property type="protein sequence ID" value="NDV02335.1"/>
    <property type="molecule type" value="Genomic_DNA"/>
</dbReference>
<sequence>MSQDALLSAMLTHVPFDGWSEESFRAAARDAGLTPAEARAYAPRGPVSLAAAHHRRGDAALAETLMGKLDGLRYSEKVARAVEERLRLAGDTEVLRRSAALFSLPQNAPLGSRLIWETSDTIWRVLGDTSTDGNWYSKRAILSAVYSSSMLYWLGDQSEGQEKSRGFIERRIAEVMRFEETKARLRKNPLFAPGFRLFEGIRAPKSSSGLPGRWDMPS</sequence>
<keyword evidence="3" id="KW-0831">Ubiquinone biosynthesis</keyword>
<organism evidence="8 9">
    <name type="scientific">Pseudoroseicyclus tamaricis</name>
    <dbReference type="NCBI Taxonomy" id="2705421"/>
    <lineage>
        <taxon>Bacteria</taxon>
        <taxon>Pseudomonadati</taxon>
        <taxon>Pseudomonadota</taxon>
        <taxon>Alphaproteobacteria</taxon>
        <taxon>Rhodobacterales</taxon>
        <taxon>Paracoccaceae</taxon>
        <taxon>Pseudoroseicyclus</taxon>
    </lineage>
</organism>
<comment type="caution">
    <text evidence="8">The sequence shown here is derived from an EMBL/GenBank/DDBJ whole genome shotgun (WGS) entry which is preliminary data.</text>
</comment>
<comment type="similarity">
    <text evidence="2">Belongs to the COQ9 family.</text>
</comment>